<proteinExistence type="predicted"/>
<comment type="caution">
    <text evidence="1">The sequence shown here is derived from an EMBL/GenBank/DDBJ whole genome shotgun (WGS) entry which is preliminary data.</text>
</comment>
<organism evidence="1 2">
    <name type="scientific">Brassica napus</name>
    <name type="common">Rape</name>
    <dbReference type="NCBI Taxonomy" id="3708"/>
    <lineage>
        <taxon>Eukaryota</taxon>
        <taxon>Viridiplantae</taxon>
        <taxon>Streptophyta</taxon>
        <taxon>Embryophyta</taxon>
        <taxon>Tracheophyta</taxon>
        <taxon>Spermatophyta</taxon>
        <taxon>Magnoliopsida</taxon>
        <taxon>eudicotyledons</taxon>
        <taxon>Gunneridae</taxon>
        <taxon>Pentapetalae</taxon>
        <taxon>rosids</taxon>
        <taxon>malvids</taxon>
        <taxon>Brassicales</taxon>
        <taxon>Brassicaceae</taxon>
        <taxon>Brassiceae</taxon>
        <taxon>Brassica</taxon>
    </lineage>
</organism>
<name>A0ABQ8DAR7_BRANA</name>
<dbReference type="EMBL" id="JAGKQM010000005">
    <property type="protein sequence ID" value="KAH0925868.1"/>
    <property type="molecule type" value="Genomic_DNA"/>
</dbReference>
<gene>
    <name evidence="1" type="ORF">HID58_018124</name>
</gene>
<evidence type="ECO:0000313" key="2">
    <source>
        <dbReference type="Proteomes" id="UP000824890"/>
    </source>
</evidence>
<protein>
    <submittedName>
        <fullName evidence="1">Uncharacterized protein</fullName>
    </submittedName>
</protein>
<accession>A0ABQ8DAR7</accession>
<evidence type="ECO:0000313" key="1">
    <source>
        <dbReference type="EMBL" id="KAH0925868.1"/>
    </source>
</evidence>
<keyword evidence="2" id="KW-1185">Reference proteome</keyword>
<reference evidence="1 2" key="1">
    <citation type="submission" date="2021-05" db="EMBL/GenBank/DDBJ databases">
        <title>Genome Assembly of Synthetic Allotetraploid Brassica napus Reveals Homoeologous Exchanges between Subgenomes.</title>
        <authorList>
            <person name="Davis J.T."/>
        </authorList>
    </citation>
    <scope>NUCLEOTIDE SEQUENCE [LARGE SCALE GENOMIC DNA]</scope>
    <source>
        <strain evidence="2">cv. Da-Ae</strain>
        <tissue evidence="1">Seedling</tissue>
    </source>
</reference>
<dbReference type="Proteomes" id="UP000824890">
    <property type="component" value="Unassembled WGS sequence"/>
</dbReference>
<sequence length="108" mass="12580">MKRHKLYYYCCFSMGTQVAKIKKFQKKGGKGTLRWVRLDDDDQDDRNELALFFLGPSDLKGNNFPQVFLMMDTPESLWLAIVLPTRKVPSFSGFLNYMESDSKNSVRK</sequence>